<organism evidence="2 3">
    <name type="scientific">Hyphomicrobium album</name>
    <dbReference type="NCBI Taxonomy" id="2665159"/>
    <lineage>
        <taxon>Bacteria</taxon>
        <taxon>Pseudomonadati</taxon>
        <taxon>Pseudomonadota</taxon>
        <taxon>Alphaproteobacteria</taxon>
        <taxon>Hyphomicrobiales</taxon>
        <taxon>Hyphomicrobiaceae</taxon>
        <taxon>Hyphomicrobium</taxon>
    </lineage>
</organism>
<reference evidence="2 3" key="1">
    <citation type="submission" date="2019-11" db="EMBL/GenBank/DDBJ databases">
        <title>Identification of a novel strain.</title>
        <authorList>
            <person name="Xu Q."/>
            <person name="Wang G."/>
        </authorList>
    </citation>
    <scope>NUCLEOTIDE SEQUENCE [LARGE SCALE GENOMIC DNA]</scope>
    <source>
        <strain evidence="3">xq</strain>
    </source>
</reference>
<name>A0A6I3KKZ1_9HYPH</name>
<evidence type="ECO:0000256" key="1">
    <source>
        <dbReference type="SAM" id="SignalP"/>
    </source>
</evidence>
<keyword evidence="1" id="KW-0732">Signal</keyword>
<feature type="signal peptide" evidence="1">
    <location>
        <begin position="1"/>
        <end position="25"/>
    </location>
</feature>
<dbReference type="EMBL" id="WMBQ01000001">
    <property type="protein sequence ID" value="MTD94600.1"/>
    <property type="molecule type" value="Genomic_DNA"/>
</dbReference>
<dbReference type="AlphaFoldDB" id="A0A6I3KKZ1"/>
<gene>
    <name evidence="2" type="ORF">GIW81_09680</name>
</gene>
<dbReference type="Proteomes" id="UP000440694">
    <property type="component" value="Unassembled WGS sequence"/>
</dbReference>
<proteinExistence type="predicted"/>
<feature type="chain" id="PRO_5026276381" evidence="1">
    <location>
        <begin position="26"/>
        <end position="86"/>
    </location>
</feature>
<evidence type="ECO:0000313" key="2">
    <source>
        <dbReference type="EMBL" id="MTD94600.1"/>
    </source>
</evidence>
<comment type="caution">
    <text evidence="2">The sequence shown here is derived from an EMBL/GenBank/DDBJ whole genome shotgun (WGS) entry which is preliminary data.</text>
</comment>
<keyword evidence="3" id="KW-1185">Reference proteome</keyword>
<evidence type="ECO:0000313" key="3">
    <source>
        <dbReference type="Proteomes" id="UP000440694"/>
    </source>
</evidence>
<accession>A0A6I3KKZ1</accession>
<sequence>MRTSFVGLSLAVALAGVATWSTADAGCRRAGGVATMVTKDLAVFMANAALKNSIADHGERPSGPVQLKCTDDTLTTTCTARRQACK</sequence>
<protein>
    <submittedName>
        <fullName evidence="2">Uncharacterized protein</fullName>
    </submittedName>
</protein>